<comment type="catalytic activity">
    <reaction evidence="8">
        <text>L-arginine + H(+) = agmatine + CO2</text>
        <dbReference type="Rhea" id="RHEA:17641"/>
        <dbReference type="ChEBI" id="CHEBI:15378"/>
        <dbReference type="ChEBI" id="CHEBI:16526"/>
        <dbReference type="ChEBI" id="CHEBI:32682"/>
        <dbReference type="ChEBI" id="CHEBI:58145"/>
        <dbReference type="EC" id="4.1.1.19"/>
    </reaction>
</comment>
<gene>
    <name evidence="9" type="ORF">CLV25_106152</name>
</gene>
<keyword evidence="7" id="KW-0670">Pyruvate</keyword>
<proteinExistence type="inferred from homology"/>
<evidence type="ECO:0000256" key="5">
    <source>
        <dbReference type="ARBA" id="ARBA00022793"/>
    </source>
</evidence>
<dbReference type="OrthoDB" id="1012893at2"/>
<sequence>MTNLSSTQELQGIVVGNRIPKDYFVTKGHGESDITVHAGSYHLALKQANIETFNIMTYSSIMPSIATEVPQPAKITHGSVVESIMAVATTGKGERASAGIIYGWLYDRNTNERHGGLVCEHNGNYEVEEIEKLLRLSLDELYYNGFSEDFRLEDISINIESFVPEKKYGTALVAICFTSYLYPVIKG</sequence>
<accession>A0A4V2RPQ8</accession>
<keyword evidence="6" id="KW-0456">Lyase</keyword>
<dbReference type="PANTHER" id="PTHR40438">
    <property type="entry name" value="PYRUVOYL-DEPENDENT ARGININE DECARBOXYLASE"/>
    <property type="match status" value="1"/>
</dbReference>
<dbReference type="InterPro" id="IPR016104">
    <property type="entry name" value="Pyr-dep_his/arg-deCO2ase"/>
</dbReference>
<dbReference type="SUPFAM" id="SSF56271">
    <property type="entry name" value="Pyruvoyl-dependent histidine and arginine decarboxylases"/>
    <property type="match status" value="1"/>
</dbReference>
<dbReference type="GO" id="GO:0008792">
    <property type="term" value="F:arginine decarboxylase activity"/>
    <property type="evidence" value="ECO:0007669"/>
    <property type="project" value="UniProtKB-EC"/>
</dbReference>
<evidence type="ECO:0000313" key="9">
    <source>
        <dbReference type="EMBL" id="TCN68570.1"/>
    </source>
</evidence>
<dbReference type="Gene3D" id="3.50.20.10">
    <property type="entry name" value="Pyruvoyl-Dependent Histidine Decarboxylase, subunit B"/>
    <property type="match status" value="1"/>
</dbReference>
<comment type="similarity">
    <text evidence="2">Belongs to the pyruvoyl-dependent arginine decarboxylase family.</text>
</comment>
<dbReference type="AlphaFoldDB" id="A0A4V2RPQ8"/>
<evidence type="ECO:0000313" key="10">
    <source>
        <dbReference type="Proteomes" id="UP000294830"/>
    </source>
</evidence>
<evidence type="ECO:0000256" key="2">
    <source>
        <dbReference type="ARBA" id="ARBA00008611"/>
    </source>
</evidence>
<evidence type="ECO:0000256" key="3">
    <source>
        <dbReference type="ARBA" id="ARBA00012426"/>
    </source>
</evidence>
<keyword evidence="10" id="KW-1185">Reference proteome</keyword>
<dbReference type="SFLD" id="SFLDS00055">
    <property type="entry name" value="Pyruvoyl-Dependent_Histidine/A"/>
    <property type="match status" value="1"/>
</dbReference>
<comment type="cofactor">
    <cofactor evidence="1">
        <name>pyruvate</name>
        <dbReference type="ChEBI" id="CHEBI:15361"/>
    </cofactor>
</comment>
<dbReference type="EMBL" id="SLWB01000006">
    <property type="protein sequence ID" value="TCN68570.1"/>
    <property type="molecule type" value="Genomic_DNA"/>
</dbReference>
<dbReference type="InterPro" id="IPR016105">
    <property type="entry name" value="Pyr-dep_his/arg-deCO2ase_sand"/>
</dbReference>
<evidence type="ECO:0000256" key="4">
    <source>
        <dbReference type="ARBA" id="ARBA00014727"/>
    </source>
</evidence>
<organism evidence="9 10">
    <name type="scientific">Acetobacteroides hydrogenigenes</name>
    <dbReference type="NCBI Taxonomy" id="979970"/>
    <lineage>
        <taxon>Bacteria</taxon>
        <taxon>Pseudomonadati</taxon>
        <taxon>Bacteroidota</taxon>
        <taxon>Bacteroidia</taxon>
        <taxon>Bacteroidales</taxon>
        <taxon>Rikenellaceae</taxon>
        <taxon>Acetobacteroides</taxon>
    </lineage>
</organism>
<dbReference type="SFLD" id="SFLDG01170">
    <property type="entry name" value="Pyruvoyl-dependent_arginine_de"/>
    <property type="match status" value="1"/>
</dbReference>
<dbReference type="Pfam" id="PF01862">
    <property type="entry name" value="PvlArgDC"/>
    <property type="match status" value="1"/>
</dbReference>
<dbReference type="GO" id="GO:0006527">
    <property type="term" value="P:L-arginine catabolic process"/>
    <property type="evidence" value="ECO:0007669"/>
    <property type="project" value="InterPro"/>
</dbReference>
<evidence type="ECO:0000256" key="8">
    <source>
        <dbReference type="ARBA" id="ARBA00049309"/>
    </source>
</evidence>
<dbReference type="EC" id="4.1.1.19" evidence="3"/>
<dbReference type="RefSeq" id="WP_131839146.1">
    <property type="nucleotide sequence ID" value="NZ_SLWB01000006.1"/>
</dbReference>
<reference evidence="9 10" key="1">
    <citation type="submission" date="2019-03" db="EMBL/GenBank/DDBJ databases">
        <title>Genomic Encyclopedia of Archaeal and Bacterial Type Strains, Phase II (KMG-II): from individual species to whole genera.</title>
        <authorList>
            <person name="Goeker M."/>
        </authorList>
    </citation>
    <scope>NUCLEOTIDE SEQUENCE [LARGE SCALE GENOMIC DNA]</scope>
    <source>
        <strain evidence="9 10">RL-C</strain>
    </source>
</reference>
<name>A0A4V2RPQ8_9BACT</name>
<comment type="caution">
    <text evidence="9">The sequence shown here is derived from an EMBL/GenBank/DDBJ whole genome shotgun (WGS) entry which is preliminary data.</text>
</comment>
<dbReference type="PANTHER" id="PTHR40438:SF1">
    <property type="entry name" value="PYRUVOYL-DEPENDENT ARGININE DECARBOXYLASE"/>
    <property type="match status" value="1"/>
</dbReference>
<keyword evidence="5" id="KW-0210">Decarboxylase</keyword>
<dbReference type="InterPro" id="IPR002724">
    <property type="entry name" value="Pyruvoyl-dep_arg_deCO2ase"/>
</dbReference>
<evidence type="ECO:0000256" key="1">
    <source>
        <dbReference type="ARBA" id="ARBA00001928"/>
    </source>
</evidence>
<protein>
    <recommendedName>
        <fullName evidence="4">Pyruvoyl-dependent arginine decarboxylase AaxB</fullName>
        <ecNumber evidence="3">4.1.1.19</ecNumber>
    </recommendedName>
</protein>
<evidence type="ECO:0000256" key="7">
    <source>
        <dbReference type="ARBA" id="ARBA00023317"/>
    </source>
</evidence>
<evidence type="ECO:0000256" key="6">
    <source>
        <dbReference type="ARBA" id="ARBA00023239"/>
    </source>
</evidence>
<dbReference type="Proteomes" id="UP000294830">
    <property type="component" value="Unassembled WGS sequence"/>
</dbReference>